<dbReference type="OrthoDB" id="4139168at2759"/>
<evidence type="ECO:0000256" key="9">
    <source>
        <dbReference type="RuleBase" id="RU364149"/>
    </source>
</evidence>
<dbReference type="RefSeq" id="XP_002848286.1">
    <property type="nucleotide sequence ID" value="XM_002848240.1"/>
</dbReference>
<feature type="domain" description="Mediator complex subunit 16 C-terminal" evidence="11">
    <location>
        <begin position="803"/>
        <end position="902"/>
    </location>
</feature>
<dbReference type="PANTHER" id="PTHR13224:SF6">
    <property type="entry name" value="MEDIATOR OF RNA POLYMERASE II TRANSCRIPTION SUBUNIT 16"/>
    <property type="match status" value="1"/>
</dbReference>
<organism evidence="12 13">
    <name type="scientific">Arthroderma otae (strain ATCC MYA-4605 / CBS 113480)</name>
    <name type="common">Microsporum canis</name>
    <dbReference type="NCBI Taxonomy" id="554155"/>
    <lineage>
        <taxon>Eukaryota</taxon>
        <taxon>Fungi</taxon>
        <taxon>Dikarya</taxon>
        <taxon>Ascomycota</taxon>
        <taxon>Pezizomycotina</taxon>
        <taxon>Eurotiomycetes</taxon>
        <taxon>Eurotiomycetidae</taxon>
        <taxon>Onygenales</taxon>
        <taxon>Arthrodermataceae</taxon>
        <taxon>Microsporum</taxon>
    </lineage>
</organism>
<dbReference type="Pfam" id="PF20719">
    <property type="entry name" value="Med16_C"/>
    <property type="match status" value="1"/>
</dbReference>
<dbReference type="InterPro" id="IPR021665">
    <property type="entry name" value="Mediator_Med16_N"/>
</dbReference>
<dbReference type="GO" id="GO:0045893">
    <property type="term" value="P:positive regulation of DNA-templated transcription"/>
    <property type="evidence" value="ECO:0007669"/>
    <property type="project" value="TreeGrafter"/>
</dbReference>
<dbReference type="OMA" id="FDTTWLG"/>
<dbReference type="eggNOG" id="ENOG502QQU3">
    <property type="taxonomic scope" value="Eukaryota"/>
</dbReference>
<dbReference type="EMBL" id="DS995703">
    <property type="protein sequence ID" value="EEQ30973.1"/>
    <property type="molecule type" value="Genomic_DNA"/>
</dbReference>
<dbReference type="Proteomes" id="UP000002035">
    <property type="component" value="Unassembled WGS sequence"/>
</dbReference>
<accession>C5FJW2</accession>
<dbReference type="PANTHER" id="PTHR13224">
    <property type="entry name" value="THYROID HORMONE RECEPTOR-ASSOCIATED PROTEIN-RELATED"/>
    <property type="match status" value="1"/>
</dbReference>
<evidence type="ECO:0000256" key="7">
    <source>
        <dbReference type="ARBA" id="ARBA00023242"/>
    </source>
</evidence>
<evidence type="ECO:0000256" key="4">
    <source>
        <dbReference type="ARBA" id="ARBA00023015"/>
    </source>
</evidence>
<keyword evidence="6 9" id="KW-0804">Transcription</keyword>
<evidence type="ECO:0000313" key="13">
    <source>
        <dbReference type="Proteomes" id="UP000002035"/>
    </source>
</evidence>
<comment type="subcellular location">
    <subcellularLocation>
        <location evidence="1 9">Nucleus</location>
    </subcellularLocation>
</comment>
<keyword evidence="5 9" id="KW-0010">Activator</keyword>
<evidence type="ECO:0000256" key="6">
    <source>
        <dbReference type="ARBA" id="ARBA00023163"/>
    </source>
</evidence>
<dbReference type="GO" id="GO:0016592">
    <property type="term" value="C:mediator complex"/>
    <property type="evidence" value="ECO:0007669"/>
    <property type="project" value="InterPro"/>
</dbReference>
<comment type="subunit">
    <text evidence="9">Component of the Mediator complex.</text>
</comment>
<comment type="similarity">
    <text evidence="2 9">Belongs to the Mediator complex subunit 16 family.</text>
</comment>
<keyword evidence="7 9" id="KW-0539">Nucleus</keyword>
<dbReference type="GeneID" id="9229610"/>
<evidence type="ECO:0000313" key="12">
    <source>
        <dbReference type="EMBL" id="EEQ30973.1"/>
    </source>
</evidence>
<proteinExistence type="inferred from homology"/>
<evidence type="ECO:0000256" key="8">
    <source>
        <dbReference type="ARBA" id="ARBA00032015"/>
    </source>
</evidence>
<evidence type="ECO:0000256" key="2">
    <source>
        <dbReference type="ARBA" id="ARBA00006543"/>
    </source>
</evidence>
<dbReference type="Pfam" id="PF11635">
    <property type="entry name" value="Med16_N"/>
    <property type="match status" value="1"/>
</dbReference>
<evidence type="ECO:0000256" key="5">
    <source>
        <dbReference type="ARBA" id="ARBA00023159"/>
    </source>
</evidence>
<name>C5FJW2_ARTOC</name>
<evidence type="ECO:0000256" key="3">
    <source>
        <dbReference type="ARBA" id="ARBA00019614"/>
    </source>
</evidence>
<evidence type="ECO:0000256" key="1">
    <source>
        <dbReference type="ARBA" id="ARBA00004123"/>
    </source>
</evidence>
<dbReference type="STRING" id="554155.C5FJW2"/>
<dbReference type="HOGENOM" id="CLU_007624_1_0_1"/>
<reference evidence="13" key="1">
    <citation type="journal article" date="2012" name="MBio">
        <title>Comparative genome analysis of Trichophyton rubrum and related dermatophytes reveals candidate genes involved in infection.</title>
        <authorList>
            <person name="Martinez D.A."/>
            <person name="Oliver B.G."/>
            <person name="Graeser Y."/>
            <person name="Goldberg J.M."/>
            <person name="Li W."/>
            <person name="Martinez-Rossi N.M."/>
            <person name="Monod M."/>
            <person name="Shelest E."/>
            <person name="Barton R.C."/>
            <person name="Birch E."/>
            <person name="Brakhage A.A."/>
            <person name="Chen Z."/>
            <person name="Gurr S.J."/>
            <person name="Heiman D."/>
            <person name="Heitman J."/>
            <person name="Kosti I."/>
            <person name="Rossi A."/>
            <person name="Saif S."/>
            <person name="Samalova M."/>
            <person name="Saunders C.W."/>
            <person name="Shea T."/>
            <person name="Summerbell R.C."/>
            <person name="Xu J."/>
            <person name="Young S."/>
            <person name="Zeng Q."/>
            <person name="Birren B.W."/>
            <person name="Cuomo C.A."/>
            <person name="White T.C."/>
        </authorList>
    </citation>
    <scope>NUCLEOTIDE SEQUENCE [LARGE SCALE GENOMIC DNA]</scope>
    <source>
        <strain evidence="13">ATCC MYA-4605 / CBS 113480</strain>
    </source>
</reference>
<dbReference type="AlphaFoldDB" id="C5FJW2"/>
<feature type="domain" description="Mediator complex subunit Med16 N-terminal" evidence="10">
    <location>
        <begin position="141"/>
        <end position="466"/>
    </location>
</feature>
<keyword evidence="13" id="KW-1185">Reference proteome</keyword>
<evidence type="ECO:0000259" key="11">
    <source>
        <dbReference type="Pfam" id="PF20719"/>
    </source>
</evidence>
<sequence length="921" mass="101722">MVEMEETLDDLFGDPGGLELSLTAAVPAKALPARIDELRILGCCQKIAWSKMGAIAYIAPDGSKAFLRNLSCSPEDGKWSLSDGDPEHPIAEAQGGHTLVHLSWNEPGIDLAIVDSCGRISVIGMSIGLNVLIQSRPAALDPDDDGNQPVGLMWLSMNRSVHTFSHAGRANGRWAYVRYPRRPMGPIHPLHKLALLVVTRSGKLRLLYQNQESKWGDMVVELHNTGYTDDVLTHASMTPVDGGGIMIVTHSTSNELRLYRAQLKWEGAPVDPNHQRPNNSIAIPSIQLVHIEVEVPHVVPSPSTYVTGDPENITNNANGLFALTHLQIIACPVDAPGGQTAPMILAVFSCPIHNAHGRSHLQHPTVLARWEFRTVNQNLHRSFDSIVSKQACQPLLPSTELKRQEDIYFERHVISIDYMEAGNILTITTEDGNIAFYDAKSFTPLSGPNDVETVTSLPQSGFTFPAAISPVVQGVHISFSPSGCIAASLDEKSQVQIRIMEHSFGTEEDGLFNDGKFMSALAALTMAYCRACSSDSNNDDILMIVIQQLNPDSHKKFINEVYRALSMNVDFTVDQDKLMNNPYILKCFSMQAALGFKNQLERRSLPAAIPWLTLQLRQISILLTYYFHLNKANTEVECHDPEVLSITLGNVKWALDLAKYLVDDLFEISDNFNSQTGSQESGSSSGKPYESLSLILIISSIPRSFLKYICRGLRGLTNGFRNATNLSNESYQMYSQIVTVIAESALKVDVYEKLLAYVDNDIKHAYQNAGFTNADRAAPERDLLINGSIPPVLQPAVTSILTKTMPMIRNEANPMYLFLQDYSWLGVGDDKRSDIFRQKYELDILRKVLIPLDESRGAARPSRRCVRCCGVSEDVPPKSVAAVRMLMRTVVLRACTCGGMWSMSNANSLRGTTLPGWRQAG</sequence>
<dbReference type="InterPro" id="IPR048339">
    <property type="entry name" value="Mediator_Med16_C"/>
</dbReference>
<evidence type="ECO:0000259" key="10">
    <source>
        <dbReference type="Pfam" id="PF11635"/>
    </source>
</evidence>
<keyword evidence="4 9" id="KW-0805">Transcription regulation</keyword>
<comment type="function">
    <text evidence="9">Component of the Mediator complex, a coactivator involved in the regulated transcription of nearly all RNA polymerase II-dependent genes. Mediator functions as a bridge to convey information from gene-specific regulatory proteins to the basal RNA polymerase II transcription machinery. Mediator is recruited to promoters by direct interactions with regulatory proteins and serves as a scaffold for the assembly of a functional preinitiation complex with RNA polymerase II and the general transcription factors.</text>
</comment>
<dbReference type="InterPro" id="IPR048338">
    <property type="entry name" value="Mediator_Med16"/>
</dbReference>
<dbReference type="VEuPathDB" id="FungiDB:MCYG_03792"/>
<gene>
    <name evidence="9" type="primary">MED16</name>
    <name evidence="12" type="ORF">MCYG_03792</name>
</gene>
<protein>
    <recommendedName>
        <fullName evidence="3 9">Mediator of RNA polymerase II transcription subunit 16</fullName>
    </recommendedName>
    <alternativeName>
        <fullName evidence="8 9">Mediator complex subunit 16</fullName>
    </alternativeName>
</protein>